<dbReference type="EMBL" id="KB445802">
    <property type="protein sequence ID" value="EMD34753.1"/>
    <property type="molecule type" value="Genomic_DNA"/>
</dbReference>
<keyword evidence="2" id="KW-1185">Reference proteome</keyword>
<dbReference type="AlphaFoldDB" id="M2QCL0"/>
<name>M2QCL0_CERS8</name>
<accession>M2QCL0</accession>
<feature type="non-terminal residue" evidence="1">
    <location>
        <position position="222"/>
    </location>
</feature>
<reference evidence="1 2" key="1">
    <citation type="journal article" date="2012" name="Proc. Natl. Acad. Sci. U.S.A.">
        <title>Comparative genomics of Ceriporiopsis subvermispora and Phanerochaete chrysosporium provide insight into selective ligninolysis.</title>
        <authorList>
            <person name="Fernandez-Fueyo E."/>
            <person name="Ruiz-Duenas F.J."/>
            <person name="Ferreira P."/>
            <person name="Floudas D."/>
            <person name="Hibbett D.S."/>
            <person name="Canessa P."/>
            <person name="Larrondo L.F."/>
            <person name="James T.Y."/>
            <person name="Seelenfreund D."/>
            <person name="Lobos S."/>
            <person name="Polanco R."/>
            <person name="Tello M."/>
            <person name="Honda Y."/>
            <person name="Watanabe T."/>
            <person name="Watanabe T."/>
            <person name="Ryu J.S."/>
            <person name="Kubicek C.P."/>
            <person name="Schmoll M."/>
            <person name="Gaskell J."/>
            <person name="Hammel K.E."/>
            <person name="St John F.J."/>
            <person name="Vanden Wymelenberg A."/>
            <person name="Sabat G."/>
            <person name="Splinter BonDurant S."/>
            <person name="Syed K."/>
            <person name="Yadav J.S."/>
            <person name="Doddapaneni H."/>
            <person name="Subramanian V."/>
            <person name="Lavin J.L."/>
            <person name="Oguiza J.A."/>
            <person name="Perez G."/>
            <person name="Pisabarro A.G."/>
            <person name="Ramirez L."/>
            <person name="Santoyo F."/>
            <person name="Master E."/>
            <person name="Coutinho P.M."/>
            <person name="Henrissat B."/>
            <person name="Lombard V."/>
            <person name="Magnuson J.K."/>
            <person name="Kuees U."/>
            <person name="Hori C."/>
            <person name="Igarashi K."/>
            <person name="Samejima M."/>
            <person name="Held B.W."/>
            <person name="Barry K.W."/>
            <person name="LaButti K.M."/>
            <person name="Lapidus A."/>
            <person name="Lindquist E.A."/>
            <person name="Lucas S.M."/>
            <person name="Riley R."/>
            <person name="Salamov A.A."/>
            <person name="Hoffmeister D."/>
            <person name="Schwenk D."/>
            <person name="Hadar Y."/>
            <person name="Yarden O."/>
            <person name="de Vries R.P."/>
            <person name="Wiebenga A."/>
            <person name="Stenlid J."/>
            <person name="Eastwood D."/>
            <person name="Grigoriev I.V."/>
            <person name="Berka R.M."/>
            <person name="Blanchette R.A."/>
            <person name="Kersten P."/>
            <person name="Martinez A.T."/>
            <person name="Vicuna R."/>
            <person name="Cullen D."/>
        </authorList>
    </citation>
    <scope>NUCLEOTIDE SEQUENCE [LARGE SCALE GENOMIC DNA]</scope>
    <source>
        <strain evidence="1 2">B</strain>
    </source>
</reference>
<evidence type="ECO:0008006" key="3">
    <source>
        <dbReference type="Google" id="ProtNLM"/>
    </source>
</evidence>
<gene>
    <name evidence="1" type="ORF">CERSUDRAFT_125310</name>
</gene>
<dbReference type="HOGENOM" id="CLU_1247937_0_0_1"/>
<evidence type="ECO:0000313" key="1">
    <source>
        <dbReference type="EMBL" id="EMD34753.1"/>
    </source>
</evidence>
<dbReference type="Proteomes" id="UP000016930">
    <property type="component" value="Unassembled WGS sequence"/>
</dbReference>
<organism evidence="1 2">
    <name type="scientific">Ceriporiopsis subvermispora (strain B)</name>
    <name type="common">White-rot fungus</name>
    <name type="synonym">Gelatoporia subvermispora</name>
    <dbReference type="NCBI Taxonomy" id="914234"/>
    <lineage>
        <taxon>Eukaryota</taxon>
        <taxon>Fungi</taxon>
        <taxon>Dikarya</taxon>
        <taxon>Basidiomycota</taxon>
        <taxon>Agaricomycotina</taxon>
        <taxon>Agaricomycetes</taxon>
        <taxon>Polyporales</taxon>
        <taxon>Gelatoporiaceae</taxon>
        <taxon>Gelatoporia</taxon>
    </lineage>
</organism>
<sequence>MDTDSDLDETESTLKALEGVAMQHLVEILGNARYLTRFQLNGAEDFFSFEPRLVSNIQSMELLKVLVLKRISDRGAAVMRNLSAPLTALGLWGRSSYPFDDELLANFAGSFVHLVLPSIEPPTELSRIQCPRVECLAICQTPPLRSISTLIHLFPNVTSLSIQEDDTDIPMSERVEFRRRNQLVQETERWSALDYLGGYVTTLWTLAIQCPVRHLVLVARSD</sequence>
<evidence type="ECO:0000313" key="2">
    <source>
        <dbReference type="Proteomes" id="UP000016930"/>
    </source>
</evidence>
<protein>
    <recommendedName>
        <fullName evidence="3">F-box domain-containing protein</fullName>
    </recommendedName>
</protein>
<proteinExistence type="predicted"/>